<protein>
    <submittedName>
        <fullName evidence="1">Discoidin cub egf laminin and zinc metalloprotease domain containing</fullName>
    </submittedName>
</protein>
<comment type="caution">
    <text evidence="1">The sequence shown here is derived from an EMBL/GenBank/DDBJ whole genome shotgun (WGS) entry which is preliminary data.</text>
</comment>
<keyword evidence="1" id="KW-0482">Metalloprotease</keyword>
<evidence type="ECO:0000313" key="1">
    <source>
        <dbReference type="EMBL" id="KAI4457869.1"/>
    </source>
</evidence>
<gene>
    <name evidence="1" type="ORF">MML48_7g00007747</name>
</gene>
<reference evidence="1" key="1">
    <citation type="submission" date="2022-04" db="EMBL/GenBank/DDBJ databases">
        <title>Chromosome-scale genome assembly of Holotrichia oblita Faldermann.</title>
        <authorList>
            <person name="Rongchong L."/>
        </authorList>
    </citation>
    <scope>NUCLEOTIDE SEQUENCE</scope>
    <source>
        <strain evidence="1">81SQS9</strain>
    </source>
</reference>
<evidence type="ECO:0000313" key="2">
    <source>
        <dbReference type="Proteomes" id="UP001056778"/>
    </source>
</evidence>
<keyword evidence="2" id="KW-1185">Reference proteome</keyword>
<keyword evidence="1" id="KW-0645">Protease</keyword>
<organism evidence="1 2">
    <name type="scientific">Holotrichia oblita</name>
    <name type="common">Chafer beetle</name>
    <dbReference type="NCBI Taxonomy" id="644536"/>
    <lineage>
        <taxon>Eukaryota</taxon>
        <taxon>Metazoa</taxon>
        <taxon>Ecdysozoa</taxon>
        <taxon>Arthropoda</taxon>
        <taxon>Hexapoda</taxon>
        <taxon>Insecta</taxon>
        <taxon>Pterygota</taxon>
        <taxon>Neoptera</taxon>
        <taxon>Endopterygota</taxon>
        <taxon>Coleoptera</taxon>
        <taxon>Polyphaga</taxon>
        <taxon>Scarabaeiformia</taxon>
        <taxon>Scarabaeidae</taxon>
        <taxon>Melolonthinae</taxon>
        <taxon>Holotrichia</taxon>
    </lineage>
</organism>
<accession>A0ACB9STP0</accession>
<sequence length="270" mass="31077">MKLFLVVIATSLGLAATAPTYSDLKQLTPQEVQRLRTYTDDDKQNVWELSGQFEGDIVLTRAQRNGLLDSTYKWENNEIPYELSSDFDEEQVAWIKESLEEYSRKTCLVVRERTDDDINYVYVTGEESGCWSYVGRIGGVQALNLQLNTPGSGCFRNGTIVHEFLHAAGFYHQQSSPDRDEYVEIIWENIISGRESNFNKYDWDVVTTFNLEYDYNSVLHYSAYAFTVNDEKTIVTLNPDAEIGQRIEMSEIDAMKVNLMYCPERISQTL</sequence>
<dbReference type="Proteomes" id="UP001056778">
    <property type="component" value="Chromosome 7"/>
</dbReference>
<keyword evidence="1" id="KW-0378">Hydrolase</keyword>
<dbReference type="EMBL" id="CM043021">
    <property type="protein sequence ID" value="KAI4457869.1"/>
    <property type="molecule type" value="Genomic_DNA"/>
</dbReference>
<proteinExistence type="predicted"/>
<name>A0ACB9STP0_HOLOL</name>